<reference evidence="3" key="1">
    <citation type="journal article" date="2020" name="Nat. Commun.">
        <title>Genome assembly of wild tea tree DASZ reveals pedigree and selection history of tea varieties.</title>
        <authorList>
            <person name="Zhang W."/>
            <person name="Zhang Y."/>
            <person name="Qiu H."/>
            <person name="Guo Y."/>
            <person name="Wan H."/>
            <person name="Zhang X."/>
            <person name="Scossa F."/>
            <person name="Alseekh S."/>
            <person name="Zhang Q."/>
            <person name="Wang P."/>
            <person name="Xu L."/>
            <person name="Schmidt M.H."/>
            <person name="Jia X."/>
            <person name="Li D."/>
            <person name="Zhu A."/>
            <person name="Guo F."/>
            <person name="Chen W."/>
            <person name="Ni D."/>
            <person name="Usadel B."/>
            <person name="Fernie A.R."/>
            <person name="Wen W."/>
        </authorList>
    </citation>
    <scope>NUCLEOTIDE SEQUENCE [LARGE SCALE GENOMIC DNA]</scope>
    <source>
        <strain evidence="3">cv. G240</strain>
    </source>
</reference>
<reference evidence="2 3" key="2">
    <citation type="submission" date="2020-07" db="EMBL/GenBank/DDBJ databases">
        <title>Genome assembly of wild tea tree DASZ reveals pedigree and selection history of tea varieties.</title>
        <authorList>
            <person name="Zhang W."/>
        </authorList>
    </citation>
    <scope>NUCLEOTIDE SEQUENCE [LARGE SCALE GENOMIC DNA]</scope>
    <source>
        <strain evidence="3">cv. G240</strain>
        <tissue evidence="2">Leaf</tissue>
    </source>
</reference>
<gene>
    <name evidence="2" type="ORF">HYC85_010756</name>
</gene>
<evidence type="ECO:0000256" key="1">
    <source>
        <dbReference type="SAM" id="MobiDB-lite"/>
    </source>
</evidence>
<dbReference type="Gene3D" id="3.40.640.10">
    <property type="entry name" value="Type I PLP-dependent aspartate aminotransferase-like (Major domain)"/>
    <property type="match status" value="1"/>
</dbReference>
<comment type="caution">
    <text evidence="2">The sequence shown here is derived from an EMBL/GenBank/DDBJ whole genome shotgun (WGS) entry which is preliminary data.</text>
</comment>
<dbReference type="PANTHER" id="PTHR14237">
    <property type="entry name" value="MOLYBDOPTERIN COFACTOR SULFURASE MOSC"/>
    <property type="match status" value="1"/>
</dbReference>
<organism evidence="2 3">
    <name type="scientific">Camellia sinensis</name>
    <name type="common">Tea plant</name>
    <name type="synonym">Thea sinensis</name>
    <dbReference type="NCBI Taxonomy" id="4442"/>
    <lineage>
        <taxon>Eukaryota</taxon>
        <taxon>Viridiplantae</taxon>
        <taxon>Streptophyta</taxon>
        <taxon>Embryophyta</taxon>
        <taxon>Tracheophyta</taxon>
        <taxon>Spermatophyta</taxon>
        <taxon>Magnoliopsida</taxon>
        <taxon>eudicotyledons</taxon>
        <taxon>Gunneridae</taxon>
        <taxon>Pentapetalae</taxon>
        <taxon>asterids</taxon>
        <taxon>Ericales</taxon>
        <taxon>Theaceae</taxon>
        <taxon>Camellia</taxon>
    </lineage>
</organism>
<evidence type="ECO:0000313" key="3">
    <source>
        <dbReference type="Proteomes" id="UP000593564"/>
    </source>
</evidence>
<dbReference type="EMBL" id="JACBKZ010000004">
    <property type="protein sequence ID" value="KAF5952812.1"/>
    <property type="molecule type" value="Genomic_DNA"/>
</dbReference>
<dbReference type="AlphaFoldDB" id="A0A7J7HIT0"/>
<dbReference type="Proteomes" id="UP000593564">
    <property type="component" value="Unassembled WGS sequence"/>
</dbReference>
<feature type="region of interest" description="Disordered" evidence="1">
    <location>
        <begin position="42"/>
        <end position="67"/>
    </location>
</feature>
<feature type="compositionally biased region" description="Polar residues" evidence="1">
    <location>
        <begin position="159"/>
        <end position="171"/>
    </location>
</feature>
<name>A0A7J7HIT0_CAMSI</name>
<dbReference type="InterPro" id="IPR015421">
    <property type="entry name" value="PyrdxlP-dep_Trfase_major"/>
</dbReference>
<sequence>MSSSIISNSAFSSKTHNISFTVSRFIIMGRNFEEQIALNEESKDVEEGEMGEQLLASAPKSPAQTSRPSSMVFKKAHTVIPAHLIAEAISTLHGLDLRWSGPITLSEMQYVQQYVFAKYPEYSNGLVEEADNIDLYTLCVNEESSETTQPDEKPKNTGPRDSSSPSFNASLSDLDRTPLEPSRLLDILTKKSSFQGNFMSIPEIQVRNRALQQCGLNEDEYLVIFTPTLKEAMMMIGESYPFFRGNYYMTVIGEEHDFIREFVGYKDSKVVAAPETWLDLRIKGSQLSQYFRRKCKHSPKGLFSYPADVKGTRYSMHWISEAHRNLWHVLLDATRLDAEKDRLTLALHRPDFVACTVNNTHNQASKITCLLVRRRSFDTMAPSP</sequence>
<proteinExistence type="predicted"/>
<feature type="region of interest" description="Disordered" evidence="1">
    <location>
        <begin position="143"/>
        <end position="175"/>
    </location>
</feature>
<accession>A0A7J7HIT0</accession>
<evidence type="ECO:0000313" key="2">
    <source>
        <dbReference type="EMBL" id="KAF5952812.1"/>
    </source>
</evidence>
<evidence type="ECO:0008006" key="4">
    <source>
        <dbReference type="Google" id="ProtNLM"/>
    </source>
</evidence>
<protein>
    <recommendedName>
        <fullName evidence="4">Molybdenum cofactor sulfurase</fullName>
    </recommendedName>
</protein>
<dbReference type="PANTHER" id="PTHR14237:SF60">
    <property type="entry name" value="AMINOTRANSFERASE CLASS V DOMAIN-CONTAINING PROTEIN"/>
    <property type="match status" value="1"/>
</dbReference>
<keyword evidence="3" id="KW-1185">Reference proteome</keyword>